<reference evidence="2" key="2">
    <citation type="submission" date="2023-01" db="EMBL/GenBank/DDBJ databases">
        <authorList>
            <person name="Petersen C."/>
        </authorList>
    </citation>
    <scope>NUCLEOTIDE SEQUENCE</scope>
    <source>
        <strain evidence="2">IBT 17514</strain>
    </source>
</reference>
<evidence type="ECO:0000313" key="2">
    <source>
        <dbReference type="EMBL" id="KAJ5712645.1"/>
    </source>
</evidence>
<name>A0AAD6HG87_9EURO</name>
<proteinExistence type="predicted"/>
<protein>
    <recommendedName>
        <fullName evidence="4">Intradiol ring-cleavage dioxygenases domain-containing protein</fullName>
    </recommendedName>
</protein>
<dbReference type="InterPro" id="IPR015889">
    <property type="entry name" value="Intradiol_dOase_core"/>
</dbReference>
<evidence type="ECO:0008006" key="4">
    <source>
        <dbReference type="Google" id="ProtNLM"/>
    </source>
</evidence>
<feature type="chain" id="PRO_5041961389" description="Intradiol ring-cleavage dioxygenases domain-containing protein" evidence="1">
    <location>
        <begin position="21"/>
        <end position="359"/>
    </location>
</feature>
<keyword evidence="3" id="KW-1185">Reference proteome</keyword>
<dbReference type="GO" id="GO:0005506">
    <property type="term" value="F:iron ion binding"/>
    <property type="evidence" value="ECO:0007669"/>
    <property type="project" value="InterPro"/>
</dbReference>
<dbReference type="PANTHER" id="PTHR34315">
    <property type="match status" value="1"/>
</dbReference>
<keyword evidence="1" id="KW-0732">Signal</keyword>
<evidence type="ECO:0000313" key="3">
    <source>
        <dbReference type="Proteomes" id="UP001215712"/>
    </source>
</evidence>
<dbReference type="PANTHER" id="PTHR34315:SF9">
    <property type="entry name" value="INTRADIOL RING-CLEAVAGE DIOXYGENASES DOMAIN-CONTAINING PROTEIN-RELATED"/>
    <property type="match status" value="1"/>
</dbReference>
<reference evidence="2" key="1">
    <citation type="journal article" date="2023" name="IMA Fungus">
        <title>Comparative genomic study of the Penicillium genus elucidates a diverse pangenome and 15 lateral gene transfer events.</title>
        <authorList>
            <person name="Petersen C."/>
            <person name="Sorensen T."/>
            <person name="Nielsen M.R."/>
            <person name="Sondergaard T.E."/>
            <person name="Sorensen J.L."/>
            <person name="Fitzpatrick D.A."/>
            <person name="Frisvad J.C."/>
            <person name="Nielsen K.L."/>
        </authorList>
    </citation>
    <scope>NUCLEOTIDE SEQUENCE</scope>
    <source>
        <strain evidence="2">IBT 17514</strain>
    </source>
</reference>
<dbReference type="Gene3D" id="2.60.130.10">
    <property type="entry name" value="Aromatic compound dioxygenase"/>
    <property type="match status" value="1"/>
</dbReference>
<dbReference type="SUPFAM" id="SSF49482">
    <property type="entry name" value="Aromatic compound dioxygenase"/>
    <property type="match status" value="1"/>
</dbReference>
<organism evidence="2 3">
    <name type="scientific">Penicillium malachiteum</name>
    <dbReference type="NCBI Taxonomy" id="1324776"/>
    <lineage>
        <taxon>Eukaryota</taxon>
        <taxon>Fungi</taxon>
        <taxon>Dikarya</taxon>
        <taxon>Ascomycota</taxon>
        <taxon>Pezizomycotina</taxon>
        <taxon>Eurotiomycetes</taxon>
        <taxon>Eurotiomycetidae</taxon>
        <taxon>Eurotiales</taxon>
        <taxon>Aspergillaceae</taxon>
        <taxon>Penicillium</taxon>
    </lineage>
</organism>
<comment type="caution">
    <text evidence="2">The sequence shown here is derived from an EMBL/GenBank/DDBJ whole genome shotgun (WGS) entry which is preliminary data.</text>
</comment>
<feature type="signal peptide" evidence="1">
    <location>
        <begin position="1"/>
        <end position="20"/>
    </location>
</feature>
<sequence>MQLTRLLTLAAVSGPLMVSAHPGHVEEDATPELKNYKANVRRSAEGCTFHWAENGLQSRAIARRQATIDMHRRRLEKKDSSKVLNTSHYESDIKLNSPFEDVWSASSIPLNPEGESGPYWVVGERLRSNILESQRGVPVIIEEQYIDVETCEPITDMFAEIWGCNSTGVYSGLVAEGNGNPSDVGNHNTTFLRGIQRTDEDGVVTFLTLFPGHYDGRTTHHHVVAHLNTTLLPNNTLAGGYYPHIGQFFYDQDLIEKVEATYPYNTNTIPQTSNKEDRVFAQETEGSTTSDPVLHYTFLGDKIEDGIFAWVQVAINTSAHHYPYYTNVLTADGGKNVTGTDCGSYTVIDGGLCNTTSSD</sequence>
<evidence type="ECO:0000256" key="1">
    <source>
        <dbReference type="SAM" id="SignalP"/>
    </source>
</evidence>
<dbReference type="EMBL" id="JAQJAN010000013">
    <property type="protein sequence ID" value="KAJ5712645.1"/>
    <property type="molecule type" value="Genomic_DNA"/>
</dbReference>
<accession>A0AAD6HG87</accession>
<dbReference type="Proteomes" id="UP001215712">
    <property type="component" value="Unassembled WGS sequence"/>
</dbReference>
<gene>
    <name evidence="2" type="ORF">N7493_009113</name>
</gene>
<dbReference type="CDD" id="cd03457">
    <property type="entry name" value="intradiol_dioxygenase_like"/>
    <property type="match status" value="1"/>
</dbReference>
<dbReference type="GO" id="GO:0016702">
    <property type="term" value="F:oxidoreductase activity, acting on single donors with incorporation of molecular oxygen, incorporation of two atoms of oxygen"/>
    <property type="evidence" value="ECO:0007669"/>
    <property type="project" value="InterPro"/>
</dbReference>
<dbReference type="AlphaFoldDB" id="A0AAD6HG87"/>